<evidence type="ECO:0000313" key="2">
    <source>
        <dbReference type="Proteomes" id="UP000006729"/>
    </source>
</evidence>
<dbReference type="EMBL" id="CM009295">
    <property type="protein sequence ID" value="PNT29521.1"/>
    <property type="molecule type" value="Genomic_DNA"/>
</dbReference>
<keyword evidence="2" id="KW-1185">Reference proteome</keyword>
<protein>
    <submittedName>
        <fullName evidence="1">Uncharacterized protein</fullName>
    </submittedName>
</protein>
<gene>
    <name evidence="1" type="ORF">POPTR_006G034800</name>
</gene>
<dbReference type="Proteomes" id="UP000006729">
    <property type="component" value="Chromosome 6"/>
</dbReference>
<sequence>MHFTFSAIEKYPLCFPTRIRFHGICFKEYGRKRVMPGMTRLSELHRPS</sequence>
<organism evidence="1 2">
    <name type="scientific">Populus trichocarpa</name>
    <name type="common">Western balsam poplar</name>
    <name type="synonym">Populus balsamifera subsp. trichocarpa</name>
    <dbReference type="NCBI Taxonomy" id="3694"/>
    <lineage>
        <taxon>Eukaryota</taxon>
        <taxon>Viridiplantae</taxon>
        <taxon>Streptophyta</taxon>
        <taxon>Embryophyta</taxon>
        <taxon>Tracheophyta</taxon>
        <taxon>Spermatophyta</taxon>
        <taxon>Magnoliopsida</taxon>
        <taxon>eudicotyledons</taxon>
        <taxon>Gunneridae</taxon>
        <taxon>Pentapetalae</taxon>
        <taxon>rosids</taxon>
        <taxon>fabids</taxon>
        <taxon>Malpighiales</taxon>
        <taxon>Salicaceae</taxon>
        <taxon>Saliceae</taxon>
        <taxon>Populus</taxon>
    </lineage>
</organism>
<name>A0A2K1ZW57_POPTR</name>
<dbReference type="InParanoid" id="A0A2K1ZW57"/>
<evidence type="ECO:0000313" key="1">
    <source>
        <dbReference type="EMBL" id="PNT29521.1"/>
    </source>
</evidence>
<reference evidence="1 2" key="1">
    <citation type="journal article" date="2006" name="Science">
        <title>The genome of black cottonwood, Populus trichocarpa (Torr. &amp; Gray).</title>
        <authorList>
            <person name="Tuskan G.A."/>
            <person name="Difazio S."/>
            <person name="Jansson S."/>
            <person name="Bohlmann J."/>
            <person name="Grigoriev I."/>
            <person name="Hellsten U."/>
            <person name="Putnam N."/>
            <person name="Ralph S."/>
            <person name="Rombauts S."/>
            <person name="Salamov A."/>
            <person name="Schein J."/>
            <person name="Sterck L."/>
            <person name="Aerts A."/>
            <person name="Bhalerao R.R."/>
            <person name="Bhalerao R.P."/>
            <person name="Blaudez D."/>
            <person name="Boerjan W."/>
            <person name="Brun A."/>
            <person name="Brunner A."/>
            <person name="Busov V."/>
            <person name="Campbell M."/>
            <person name="Carlson J."/>
            <person name="Chalot M."/>
            <person name="Chapman J."/>
            <person name="Chen G.L."/>
            <person name="Cooper D."/>
            <person name="Coutinho P.M."/>
            <person name="Couturier J."/>
            <person name="Covert S."/>
            <person name="Cronk Q."/>
            <person name="Cunningham R."/>
            <person name="Davis J."/>
            <person name="Degroeve S."/>
            <person name="Dejardin A."/>
            <person name="Depamphilis C."/>
            <person name="Detter J."/>
            <person name="Dirks B."/>
            <person name="Dubchak I."/>
            <person name="Duplessis S."/>
            <person name="Ehlting J."/>
            <person name="Ellis B."/>
            <person name="Gendler K."/>
            <person name="Goodstein D."/>
            <person name="Gribskov M."/>
            <person name="Grimwood J."/>
            <person name="Groover A."/>
            <person name="Gunter L."/>
            <person name="Hamberger B."/>
            <person name="Heinze B."/>
            <person name="Helariutta Y."/>
            <person name="Henrissat B."/>
            <person name="Holligan D."/>
            <person name="Holt R."/>
            <person name="Huang W."/>
            <person name="Islam-Faridi N."/>
            <person name="Jones S."/>
            <person name="Jones-Rhoades M."/>
            <person name="Jorgensen R."/>
            <person name="Joshi C."/>
            <person name="Kangasjarvi J."/>
            <person name="Karlsson J."/>
            <person name="Kelleher C."/>
            <person name="Kirkpatrick R."/>
            <person name="Kirst M."/>
            <person name="Kohler A."/>
            <person name="Kalluri U."/>
            <person name="Larimer F."/>
            <person name="Leebens-Mack J."/>
            <person name="Leple J.C."/>
            <person name="Locascio P."/>
            <person name="Lou Y."/>
            <person name="Lucas S."/>
            <person name="Martin F."/>
            <person name="Montanini B."/>
            <person name="Napoli C."/>
            <person name="Nelson D.R."/>
            <person name="Nelson C."/>
            <person name="Nieminen K."/>
            <person name="Nilsson O."/>
            <person name="Pereda V."/>
            <person name="Peter G."/>
            <person name="Philippe R."/>
            <person name="Pilate G."/>
            <person name="Poliakov A."/>
            <person name="Razumovskaya J."/>
            <person name="Richardson P."/>
            <person name="Rinaldi C."/>
            <person name="Ritland K."/>
            <person name="Rouze P."/>
            <person name="Ryaboy D."/>
            <person name="Schmutz J."/>
            <person name="Schrader J."/>
            <person name="Segerman B."/>
            <person name="Shin H."/>
            <person name="Siddiqui A."/>
            <person name="Sterky F."/>
            <person name="Terry A."/>
            <person name="Tsai C.J."/>
            <person name="Uberbacher E."/>
            <person name="Unneberg P."/>
            <person name="Vahala J."/>
            <person name="Wall K."/>
            <person name="Wessler S."/>
            <person name="Yang G."/>
            <person name="Yin T."/>
            <person name="Douglas C."/>
            <person name="Marra M."/>
            <person name="Sandberg G."/>
            <person name="Van de Peer Y."/>
            <person name="Rokhsar D."/>
        </authorList>
    </citation>
    <scope>NUCLEOTIDE SEQUENCE [LARGE SCALE GENOMIC DNA]</scope>
    <source>
        <strain evidence="2">cv. Nisqually</strain>
    </source>
</reference>
<accession>A0A2K1ZW57</accession>
<proteinExistence type="predicted"/>
<dbReference type="AlphaFoldDB" id="A0A2K1ZW57"/>